<accession>A0A191WK57</accession>
<evidence type="ECO:0000313" key="1">
    <source>
        <dbReference type="EMBL" id="ANJ28569.1"/>
    </source>
</evidence>
<dbReference type="AlphaFoldDB" id="A0A191WK57"/>
<reference evidence="1 2" key="1">
    <citation type="journal article" date="2016" name="Int. J. Syst. Evol. Microbiol.">
        <title>Agromyces aureus sp. nov., isolated from the rhizosphere of Salix caprea L. grown in a heavy-metal-contaminated soil.</title>
        <authorList>
            <person name="Corretto E."/>
            <person name="Antonielli L."/>
            <person name="Sessitsch A."/>
            <person name="Compant S."/>
            <person name="Gorfer M."/>
            <person name="Kuffner M."/>
            <person name="Brader G."/>
        </authorList>
    </citation>
    <scope>NUCLEOTIDE SEQUENCE [LARGE SCALE GENOMIC DNA]</scope>
    <source>
        <strain evidence="1 2">AR33</strain>
    </source>
</reference>
<dbReference type="EMBL" id="CP013979">
    <property type="protein sequence ID" value="ANJ28569.1"/>
    <property type="molecule type" value="Genomic_DNA"/>
</dbReference>
<name>A0A191WK57_9MICO</name>
<protein>
    <submittedName>
        <fullName evidence="1">Uncharacterized protein</fullName>
    </submittedName>
</protein>
<keyword evidence="2" id="KW-1185">Reference proteome</keyword>
<proteinExistence type="predicted"/>
<dbReference type="Proteomes" id="UP000078437">
    <property type="component" value="Chromosome"/>
</dbReference>
<organism evidence="1 2">
    <name type="scientific">Agromyces aureus</name>
    <dbReference type="NCBI Taxonomy" id="453304"/>
    <lineage>
        <taxon>Bacteria</taxon>
        <taxon>Bacillati</taxon>
        <taxon>Actinomycetota</taxon>
        <taxon>Actinomycetes</taxon>
        <taxon>Micrococcales</taxon>
        <taxon>Microbacteriaceae</taxon>
        <taxon>Agromyces</taxon>
    </lineage>
</organism>
<gene>
    <name evidence="1" type="ORF">ATC03_19555</name>
</gene>
<sequence>MVALLVPDGRPQNLAAAEKQVLEVFDRIEGEVPSAALVDTDDSSEQVVCANHDDRLQTKLVRTLSISDSVDRVAWARALISSFDPDDGWVARATTLGQNDDLRVRIVGRDLLVFNVYISDESGSARITIRSTTECSAR</sequence>
<dbReference type="KEGG" id="agy:ATC03_19555"/>
<evidence type="ECO:0000313" key="2">
    <source>
        <dbReference type="Proteomes" id="UP000078437"/>
    </source>
</evidence>
<reference evidence="2" key="2">
    <citation type="submission" date="2016-01" db="EMBL/GenBank/DDBJ databases">
        <title>Complete genome sequence of Agromyces aureus AR33T and comparison with related organisms.</title>
        <authorList>
            <person name="Corretto E."/>
            <person name="Antonielli L."/>
            <person name="Sessitsch A."/>
            <person name="Brader G."/>
        </authorList>
    </citation>
    <scope>NUCLEOTIDE SEQUENCE [LARGE SCALE GENOMIC DNA]</scope>
    <source>
        <strain evidence="2">AR33</strain>
    </source>
</reference>